<dbReference type="Proteomes" id="UP000186104">
    <property type="component" value="Chromosome"/>
</dbReference>
<evidence type="ECO:0000256" key="3">
    <source>
        <dbReference type="ARBA" id="ARBA00022842"/>
    </source>
</evidence>
<sequence>MTSANPHLSAVLELLGRTREIAIGYFYARPGALGTEDKGGEAGFDPVTLADREIEAVLREGIERRWPGDRIVGEEEGESGRADAARSWFVDPIDGTKAFFSGMTGWGTLIGAVEDGRAVAGIMDQPVLGETYIGFDGSAEVIRRGLVVDFGVPEREKLAVSTCEELGEAVCYSTHPSMFDSGEWNFGRLGDSVRLQRFGGDCYAYCQLAEGRVDLVVESQLGAHDIVALIPIIEGAGGVIEGPDGTSPLAGGTVVAAATPELARQAWAALRE</sequence>
<organism evidence="5 6">
    <name type="scientific">Dietzia timorensis</name>
    <dbReference type="NCBI Taxonomy" id="499555"/>
    <lineage>
        <taxon>Bacteria</taxon>
        <taxon>Bacillati</taxon>
        <taxon>Actinomycetota</taxon>
        <taxon>Actinomycetes</taxon>
        <taxon>Mycobacteriales</taxon>
        <taxon>Dietziaceae</taxon>
        <taxon>Dietzia</taxon>
    </lineage>
</organism>
<dbReference type="PANTHER" id="PTHR20854:SF4">
    <property type="entry name" value="INOSITOL-1-MONOPHOSPHATASE-RELATED"/>
    <property type="match status" value="1"/>
</dbReference>
<feature type="binding site" evidence="4">
    <location>
        <position position="93"/>
    </location>
    <ligand>
        <name>Mg(2+)</name>
        <dbReference type="ChEBI" id="CHEBI:18420"/>
        <label>2</label>
    </ligand>
</feature>
<dbReference type="OrthoDB" id="9772456at2"/>
<keyword evidence="3 4" id="KW-0460">Magnesium</keyword>
<dbReference type="Pfam" id="PF00459">
    <property type="entry name" value="Inositol_P"/>
    <property type="match status" value="1"/>
</dbReference>
<gene>
    <name evidence="5" type="ORF">BJL86_3108</name>
</gene>
<proteinExistence type="predicted"/>
<dbReference type="PANTHER" id="PTHR20854">
    <property type="entry name" value="INOSITOL MONOPHOSPHATASE"/>
    <property type="match status" value="1"/>
</dbReference>
<dbReference type="PROSITE" id="PS00629">
    <property type="entry name" value="IMP_1"/>
    <property type="match status" value="1"/>
</dbReference>
<reference evidence="5 6" key="1">
    <citation type="submission" date="2016-06" db="EMBL/GenBank/DDBJ databases">
        <title>Complete genome sequence of a saline-alkali tolerant type strain Dietzia timorensis ID05-A0528T.</title>
        <authorList>
            <person name="Wu X."/>
        </authorList>
    </citation>
    <scope>NUCLEOTIDE SEQUENCE [LARGE SCALE GENOMIC DNA]</scope>
    <source>
        <strain evidence="5 6">ID05-A0528</strain>
    </source>
</reference>
<dbReference type="InterPro" id="IPR000760">
    <property type="entry name" value="Inositol_monophosphatase-like"/>
</dbReference>
<dbReference type="PRINTS" id="PR00377">
    <property type="entry name" value="IMPHPHTASES"/>
</dbReference>
<keyword evidence="2" id="KW-0378">Hydrolase</keyword>
<dbReference type="GO" id="GO:0006020">
    <property type="term" value="P:inositol metabolic process"/>
    <property type="evidence" value="ECO:0007669"/>
    <property type="project" value="TreeGrafter"/>
</dbReference>
<feature type="binding site" evidence="4">
    <location>
        <position position="91"/>
    </location>
    <ligand>
        <name>Mg(2+)</name>
        <dbReference type="ChEBI" id="CHEBI:18420"/>
        <label>1</label>
        <note>catalytic</note>
    </ligand>
</feature>
<dbReference type="Gene3D" id="3.30.540.10">
    <property type="entry name" value="Fructose-1,6-Bisphosphatase, subunit A, domain 1"/>
    <property type="match status" value="1"/>
</dbReference>
<dbReference type="EMBL" id="CP015961">
    <property type="protein sequence ID" value="ANI93867.1"/>
    <property type="molecule type" value="Genomic_DNA"/>
</dbReference>
<dbReference type="SUPFAM" id="SSF56655">
    <property type="entry name" value="Carbohydrate phosphatase"/>
    <property type="match status" value="1"/>
</dbReference>
<keyword evidence="1 4" id="KW-0479">Metal-binding</keyword>
<accession>A0A173LQX7</accession>
<dbReference type="GO" id="GO:0007165">
    <property type="term" value="P:signal transduction"/>
    <property type="evidence" value="ECO:0007669"/>
    <property type="project" value="TreeGrafter"/>
</dbReference>
<dbReference type="RefSeq" id="WP_082908624.1">
    <property type="nucleotide sequence ID" value="NZ_CP015961.1"/>
</dbReference>
<dbReference type="GO" id="GO:0008934">
    <property type="term" value="F:inositol monophosphate 1-phosphatase activity"/>
    <property type="evidence" value="ECO:0007669"/>
    <property type="project" value="TreeGrafter"/>
</dbReference>
<protein>
    <submittedName>
        <fullName evidence="5">Bifunctional phosphatase IMPL2, chloroplastic</fullName>
    </submittedName>
</protein>
<feature type="binding site" evidence="4">
    <location>
        <position position="225"/>
    </location>
    <ligand>
        <name>Mg(2+)</name>
        <dbReference type="ChEBI" id="CHEBI:18420"/>
        <label>1</label>
        <note>catalytic</note>
    </ligand>
</feature>
<evidence type="ECO:0000313" key="5">
    <source>
        <dbReference type="EMBL" id="ANI93867.1"/>
    </source>
</evidence>
<evidence type="ECO:0000256" key="4">
    <source>
        <dbReference type="PIRSR" id="PIRSR600760-2"/>
    </source>
</evidence>
<dbReference type="AlphaFoldDB" id="A0A173LQX7"/>
<feature type="binding site" evidence="4">
    <location>
        <position position="94"/>
    </location>
    <ligand>
        <name>Mg(2+)</name>
        <dbReference type="ChEBI" id="CHEBI:18420"/>
        <label>1</label>
        <note>catalytic</note>
    </ligand>
</feature>
<evidence type="ECO:0000256" key="1">
    <source>
        <dbReference type="ARBA" id="ARBA00022723"/>
    </source>
</evidence>
<dbReference type="STRING" id="499555.BJL86_3108"/>
<comment type="cofactor">
    <cofactor evidence="4">
        <name>Mg(2+)</name>
        <dbReference type="ChEBI" id="CHEBI:18420"/>
    </cofactor>
</comment>
<dbReference type="InterPro" id="IPR020583">
    <property type="entry name" value="Inositol_monoP_metal-BS"/>
</dbReference>
<feature type="binding site" evidence="4">
    <location>
        <position position="74"/>
    </location>
    <ligand>
        <name>Mg(2+)</name>
        <dbReference type="ChEBI" id="CHEBI:18420"/>
        <label>1</label>
        <note>catalytic</note>
    </ligand>
</feature>
<dbReference type="Gene3D" id="3.40.190.80">
    <property type="match status" value="1"/>
</dbReference>
<dbReference type="KEGG" id="dtm:BJL86_3108"/>
<evidence type="ECO:0000313" key="6">
    <source>
        <dbReference type="Proteomes" id="UP000186104"/>
    </source>
</evidence>
<evidence type="ECO:0000256" key="2">
    <source>
        <dbReference type="ARBA" id="ARBA00022801"/>
    </source>
</evidence>
<name>A0A173LQX7_9ACTN</name>
<dbReference type="GO" id="GO:0046872">
    <property type="term" value="F:metal ion binding"/>
    <property type="evidence" value="ECO:0007669"/>
    <property type="project" value="UniProtKB-KW"/>
</dbReference>
<keyword evidence="6" id="KW-1185">Reference proteome</keyword>